<gene>
    <name evidence="1" type="ORF">QBC40DRAFT_298322</name>
</gene>
<reference evidence="1" key="2">
    <citation type="submission" date="2023-05" db="EMBL/GenBank/DDBJ databases">
        <authorList>
            <consortium name="Lawrence Berkeley National Laboratory"/>
            <person name="Steindorff A."/>
            <person name="Hensen N."/>
            <person name="Bonometti L."/>
            <person name="Westerberg I."/>
            <person name="Brannstrom I.O."/>
            <person name="Guillou S."/>
            <person name="Cros-Aarteil S."/>
            <person name="Calhoun S."/>
            <person name="Haridas S."/>
            <person name="Kuo A."/>
            <person name="Mondo S."/>
            <person name="Pangilinan J."/>
            <person name="Riley R."/>
            <person name="Labutti K."/>
            <person name="Andreopoulos B."/>
            <person name="Lipzen A."/>
            <person name="Chen C."/>
            <person name="Yanf M."/>
            <person name="Daum C."/>
            <person name="Ng V."/>
            <person name="Clum A."/>
            <person name="Ohm R."/>
            <person name="Martin F."/>
            <person name="Silar P."/>
            <person name="Natvig D."/>
            <person name="Lalanne C."/>
            <person name="Gautier V."/>
            <person name="Ament-Velasquez S.L."/>
            <person name="Kruys A."/>
            <person name="Hutchinson M.I."/>
            <person name="Powell A.J."/>
            <person name="Barry K."/>
            <person name="Miller A.N."/>
            <person name="Grigoriev I.V."/>
            <person name="Debuchy R."/>
            <person name="Gladieux P."/>
            <person name="Thoren M.H."/>
            <person name="Johannesson H."/>
        </authorList>
    </citation>
    <scope>NUCLEOTIDE SEQUENCE</scope>
    <source>
        <strain evidence="1">CBS 315.58</strain>
    </source>
</reference>
<dbReference type="AlphaFoldDB" id="A0AAN6XDP1"/>
<name>A0AAN6XDP1_9PEZI</name>
<accession>A0AAN6XDP1</accession>
<keyword evidence="2" id="KW-1185">Reference proteome</keyword>
<dbReference type="Proteomes" id="UP001303160">
    <property type="component" value="Unassembled WGS sequence"/>
</dbReference>
<comment type="caution">
    <text evidence="1">The sequence shown here is derived from an EMBL/GenBank/DDBJ whole genome shotgun (WGS) entry which is preliminary data.</text>
</comment>
<evidence type="ECO:0000313" key="1">
    <source>
        <dbReference type="EMBL" id="KAK4198634.1"/>
    </source>
</evidence>
<proteinExistence type="predicted"/>
<sequence>MPTADGTFFRNSANRVTAVFIIDEIQMTFTATVAPSIQPFTSKSATLTYDDVESLTSTRSYSGLIGTDTYALIFDNGPKITGNLNVPGISPANTVAGTGVWEQN</sequence>
<dbReference type="EMBL" id="MU863943">
    <property type="protein sequence ID" value="KAK4198634.1"/>
    <property type="molecule type" value="Genomic_DNA"/>
</dbReference>
<organism evidence="1 2">
    <name type="scientific">Triangularia verruculosa</name>
    <dbReference type="NCBI Taxonomy" id="2587418"/>
    <lineage>
        <taxon>Eukaryota</taxon>
        <taxon>Fungi</taxon>
        <taxon>Dikarya</taxon>
        <taxon>Ascomycota</taxon>
        <taxon>Pezizomycotina</taxon>
        <taxon>Sordariomycetes</taxon>
        <taxon>Sordariomycetidae</taxon>
        <taxon>Sordariales</taxon>
        <taxon>Podosporaceae</taxon>
        <taxon>Triangularia</taxon>
    </lineage>
</organism>
<reference evidence="1" key="1">
    <citation type="journal article" date="2023" name="Mol. Phylogenet. Evol.">
        <title>Genome-scale phylogeny and comparative genomics of the fungal order Sordariales.</title>
        <authorList>
            <person name="Hensen N."/>
            <person name="Bonometti L."/>
            <person name="Westerberg I."/>
            <person name="Brannstrom I.O."/>
            <person name="Guillou S."/>
            <person name="Cros-Aarteil S."/>
            <person name="Calhoun S."/>
            <person name="Haridas S."/>
            <person name="Kuo A."/>
            <person name="Mondo S."/>
            <person name="Pangilinan J."/>
            <person name="Riley R."/>
            <person name="LaButti K."/>
            <person name="Andreopoulos B."/>
            <person name="Lipzen A."/>
            <person name="Chen C."/>
            <person name="Yan M."/>
            <person name="Daum C."/>
            <person name="Ng V."/>
            <person name="Clum A."/>
            <person name="Steindorff A."/>
            <person name="Ohm R.A."/>
            <person name="Martin F."/>
            <person name="Silar P."/>
            <person name="Natvig D.O."/>
            <person name="Lalanne C."/>
            <person name="Gautier V."/>
            <person name="Ament-Velasquez S.L."/>
            <person name="Kruys A."/>
            <person name="Hutchinson M.I."/>
            <person name="Powell A.J."/>
            <person name="Barry K."/>
            <person name="Miller A.N."/>
            <person name="Grigoriev I.V."/>
            <person name="Debuchy R."/>
            <person name="Gladieux P."/>
            <person name="Hiltunen Thoren M."/>
            <person name="Johannesson H."/>
        </authorList>
    </citation>
    <scope>NUCLEOTIDE SEQUENCE</scope>
    <source>
        <strain evidence="1">CBS 315.58</strain>
    </source>
</reference>
<protein>
    <submittedName>
        <fullName evidence="1">Uncharacterized protein</fullName>
    </submittedName>
</protein>
<evidence type="ECO:0000313" key="2">
    <source>
        <dbReference type="Proteomes" id="UP001303160"/>
    </source>
</evidence>